<dbReference type="InterPro" id="IPR046360">
    <property type="entry name" value="T-box_DNA-bd"/>
</dbReference>
<keyword evidence="1" id="KW-0805">Transcription regulation</keyword>
<accession>A0A9Q0EXJ3</accession>
<dbReference type="PROSITE" id="PS50252">
    <property type="entry name" value="TBOX_3"/>
    <property type="match status" value="1"/>
</dbReference>
<comment type="caution">
    <text evidence="8">The sequence shown here is derived from an EMBL/GenBank/DDBJ whole genome shotgun (WGS) entry which is preliminary data.</text>
</comment>
<feature type="region of interest" description="Disordered" evidence="6">
    <location>
        <begin position="1934"/>
        <end position="1954"/>
    </location>
</feature>
<protein>
    <recommendedName>
        <fullName evidence="7">T-box domain-containing protein</fullName>
    </recommendedName>
</protein>
<feature type="domain" description="T-box" evidence="7">
    <location>
        <begin position="83"/>
        <end position="263"/>
    </location>
</feature>
<keyword evidence="4 5" id="KW-0539">Nucleus</keyword>
<dbReference type="GO" id="GO:0005634">
    <property type="term" value="C:nucleus"/>
    <property type="evidence" value="ECO:0007669"/>
    <property type="project" value="UniProtKB-SubCell"/>
</dbReference>
<dbReference type="PANTHER" id="PTHR11267:SF32">
    <property type="entry name" value="MAX GENE-ASSOCIATED PROTEIN"/>
    <property type="match status" value="1"/>
</dbReference>
<feature type="region of interest" description="Disordered" evidence="6">
    <location>
        <begin position="308"/>
        <end position="336"/>
    </location>
</feature>
<dbReference type="InterPro" id="IPR036960">
    <property type="entry name" value="T-box_sf"/>
</dbReference>
<feature type="compositionally biased region" description="Pro residues" evidence="6">
    <location>
        <begin position="832"/>
        <end position="847"/>
    </location>
</feature>
<feature type="compositionally biased region" description="Polar residues" evidence="6">
    <location>
        <begin position="319"/>
        <end position="330"/>
    </location>
</feature>
<feature type="compositionally biased region" description="Polar residues" evidence="6">
    <location>
        <begin position="1670"/>
        <end position="1742"/>
    </location>
</feature>
<organism evidence="8 9">
    <name type="scientific">Muraenolepis orangiensis</name>
    <name type="common">Patagonian moray cod</name>
    <dbReference type="NCBI Taxonomy" id="630683"/>
    <lineage>
        <taxon>Eukaryota</taxon>
        <taxon>Metazoa</taxon>
        <taxon>Chordata</taxon>
        <taxon>Craniata</taxon>
        <taxon>Vertebrata</taxon>
        <taxon>Euteleostomi</taxon>
        <taxon>Actinopterygii</taxon>
        <taxon>Neopterygii</taxon>
        <taxon>Teleostei</taxon>
        <taxon>Neoteleostei</taxon>
        <taxon>Acanthomorphata</taxon>
        <taxon>Zeiogadaria</taxon>
        <taxon>Gadariae</taxon>
        <taxon>Gadiformes</taxon>
        <taxon>Muraenolepidoidei</taxon>
        <taxon>Muraenolepididae</taxon>
        <taxon>Muraenolepis</taxon>
    </lineage>
</organism>
<feature type="compositionally biased region" description="Low complexity" evidence="6">
    <location>
        <begin position="584"/>
        <end position="595"/>
    </location>
</feature>
<feature type="compositionally biased region" description="Low complexity" evidence="6">
    <location>
        <begin position="1256"/>
        <end position="1267"/>
    </location>
</feature>
<reference evidence="8" key="1">
    <citation type="submission" date="2022-07" db="EMBL/GenBank/DDBJ databases">
        <title>Chromosome-level genome of Muraenolepis orangiensis.</title>
        <authorList>
            <person name="Kim J."/>
        </authorList>
    </citation>
    <scope>NUCLEOTIDE SEQUENCE</scope>
    <source>
        <strain evidence="8">KU_S4_2022</strain>
        <tissue evidence="8">Muscle</tissue>
    </source>
</reference>
<dbReference type="PRINTS" id="PR00937">
    <property type="entry name" value="TBOX"/>
</dbReference>
<feature type="region of interest" description="Disordered" evidence="6">
    <location>
        <begin position="445"/>
        <end position="480"/>
    </location>
</feature>
<dbReference type="OrthoDB" id="6119313at2759"/>
<comment type="caution">
    <text evidence="5">Lacks conserved residue(s) required for the propagation of feature annotation.</text>
</comment>
<evidence type="ECO:0000313" key="8">
    <source>
        <dbReference type="EMBL" id="KAJ3613606.1"/>
    </source>
</evidence>
<feature type="compositionally biased region" description="Polar residues" evidence="6">
    <location>
        <begin position="817"/>
        <end position="830"/>
    </location>
</feature>
<feature type="region of interest" description="Disordered" evidence="6">
    <location>
        <begin position="1807"/>
        <end position="1832"/>
    </location>
</feature>
<evidence type="ECO:0000256" key="3">
    <source>
        <dbReference type="ARBA" id="ARBA00023163"/>
    </source>
</evidence>
<evidence type="ECO:0000259" key="7">
    <source>
        <dbReference type="PROSITE" id="PS50252"/>
    </source>
</evidence>
<gene>
    <name evidence="8" type="ORF">NHX12_019852</name>
</gene>
<dbReference type="GO" id="GO:0000981">
    <property type="term" value="F:DNA-binding transcription factor activity, RNA polymerase II-specific"/>
    <property type="evidence" value="ECO:0007669"/>
    <property type="project" value="TreeGrafter"/>
</dbReference>
<dbReference type="GO" id="GO:0000978">
    <property type="term" value="F:RNA polymerase II cis-regulatory region sequence-specific DNA binding"/>
    <property type="evidence" value="ECO:0007669"/>
    <property type="project" value="InterPro"/>
</dbReference>
<feature type="region of interest" description="Disordered" evidence="6">
    <location>
        <begin position="1662"/>
        <end position="1742"/>
    </location>
</feature>
<dbReference type="Proteomes" id="UP001148018">
    <property type="component" value="Unassembled WGS sequence"/>
</dbReference>
<feature type="compositionally biased region" description="Polar residues" evidence="6">
    <location>
        <begin position="1340"/>
        <end position="1350"/>
    </location>
</feature>
<keyword evidence="2 5" id="KW-0238">DNA-binding</keyword>
<name>A0A9Q0EXJ3_9TELE</name>
<sequence>MATKKKHKEMVIHNVGTKVPTKATRPSLPPSSFVLCKPMADGVGDGIIFSDKEEDLLKKSSAVIAIPENLTAKITCQGVSVTLDNNVMWNKFFRCQTEMILTQDGSRMFPYCRFHISGLDACKKYSLVVDVQPVDSSRYEWTGHDWRVAGKATRHVKSLPFSHPESPSTGQHWMEQPVSFYKLKLTNIVTGQANLVLHPLHRYLPCLHVIPFENGKKELKLNGPRVLTFTFPQTEFFAVTAFQNSRFTQLKVDYNPFAKGLKDEKSRSLALKHKSPSSMDKKSDSSNDQKPAVKKSLKSLLANYKPRISTAADHKDSDTSIPAATSPTEDCSSKPLPSQKLFSELIREAHVSLRRCNLDNMVASLKSTCKANAEFEPPVPTVCMAVNERSAMASCPAPKSHIQPSLALLDCKCNTKPQPEENVRPPKRPALVPLPALARFLSKHRNGRTRQMPLNIPPSAAPSASESAPGIQSPGDSHSGSYCVSPLSNLQCQEPTREVQVLALQILVPEPKVPDNTLVLPITDLPLSTSEQIHLSTITPAPEGLPKAVDAFLAHLPDSSTVLPCVSTSKPAPLRPDSLPDGFEPLSPTSSEPLSPLPVSLELETLPPPSVHTTLKWHSLFPPPDPFFTLFATFPPTTQSPAQTTAALPFPQEPSVTPEHLLHDDEYQSLPFPGELSPLTLQLSMSPSFSSLDGGALSPTPSLSDLLSFISTDNNNLLLEAEIGKAELVPVPCPLLPLTVPANRPDPCPQVQSEPEPTNKHVKGKKKCRKGLSKVATTNWDPVYTKMQPSLEEVEEQLFVSFTSKEALKLHLQVSSEAPGTPLDSSSEDPQPTAPPQEGEPPQPITPSPDTGEMVASATEEHVSTSEGLKDHKESIAALQKTLLRDLKLMKNRQAIHPVLQEVGLKMHLLDSALVVDLQYLGVRLPIPPHLVSLEAQCPSPRAPPPLPPQPAATAEPPSKNLSAFCSDMLDEYLENEGKFLDQQTSSFPQALPESVDYELPTQGSSYIWNPSSVLKNQPLNTPTSALISSFIPPSKRPRLPPTTTKKSKADRKQKTAASKLKSKPASDTGCQDIAPLESDSELGPAREEAPSPLKSFVAVTLLKQRDLEDGIVWEGHPRTCITEDRATIALTSLFTTAGFVQDDPTAPIQLVKRRAPPCLKDFCRLGCVCSSLAQARTITHCGKVQCMLGCSCLRQKVVLLKNLEGSDSSPSDLDPSKRKRKKRMKMAYVLKETDSVAQPAQLVRTLLTGGDVDPEPTYTPEYVPYPWNQESGGKSEGLQEAEEPTNQIRNNETKLANYSGNKSTERSSRKATKTAKKSNRKATKRSKQINTIPTKKISNETAASTTDLPTSKVPESVPKLSKHLVIVADCRWPSSAVQAYVLKALCLAMVQERLHVPLLIDRYYAKLLSFAVKDDIMNYKVHVTELSRADLPGSLQSFTGPDQIRPTGIGGEEVKGVEAEEVKGVEAEEVKGVEAEEVKGVEAVEDWQKEVEEEEAVQPKEVEAKICLPFLSGHSQAGILTANCKDSDGSNLQVQVNGKPYPMAMVQLGRMGALNPTNRLAAYLTGRVGHSPPPEKPPTSYTATVTMTTTRHTADQKSPGAVPTLLKQGPVNVLPFQRKDRKVRLVPLSQIKSLSAVHGTPGTNKDIKIISSIRPLKDVQVFDVPPPTAGSSGTALNTGPAGSSGTALNTGPAGSSGTALNTGPAGSSGTALNTGPAGSSGTALNTGPAGSSGTTLNTGPAGSSGMTLNFRAAASSGADLNIICVEDEPEVLTNDKHVGGARTSKEKPLLVGRQRAEADAIVLLSSDPSDWSSDTEPENHPGDGSPDTSRYRSNFLERQRNRALAGSLSRLQKEMGLRDKMPKIKILKKESSLERLESSLKSQREEHIRTLAHSTGKTENSITRELLQLSNQNAQQGQTGSKPLLSAKVIQLDEQTENSSDEESLPSGSHVITTPSDVIDLETLEDDDFLIADDKSLCATLNTKTRSRVQVLDQAFSVICDLKKESLRSKRTKVVLKRRRSALINNISARSGRSNQKILEKLQSITAKQRRLEKSRSRTTPPLNHTPIPMNGCSRTVPNILVRRKPPPHPTPHLPHSSRAVELVLSQPSCTWFPHLRPSLLGHYPTTRPSLLGHYPTTRPSLLGHYPTTRPSLLGHYPTTRPPLLGHYPNTRPSLLGHYPTTRPSLL</sequence>
<dbReference type="Pfam" id="PF16059">
    <property type="entry name" value="MGA_dom"/>
    <property type="match status" value="1"/>
</dbReference>
<evidence type="ECO:0000256" key="2">
    <source>
        <dbReference type="ARBA" id="ARBA00023125"/>
    </source>
</evidence>
<evidence type="ECO:0000256" key="5">
    <source>
        <dbReference type="PROSITE-ProRule" id="PRU00201"/>
    </source>
</evidence>
<comment type="subcellular location">
    <subcellularLocation>
        <location evidence="5">Nucleus</location>
    </subcellularLocation>
</comment>
<dbReference type="SUPFAM" id="SSF49417">
    <property type="entry name" value="p53-like transcription factors"/>
    <property type="match status" value="1"/>
</dbReference>
<proteinExistence type="predicted"/>
<feature type="compositionally biased region" description="Pro residues" evidence="6">
    <location>
        <begin position="941"/>
        <end position="951"/>
    </location>
</feature>
<dbReference type="SMART" id="SM00425">
    <property type="entry name" value="TBOX"/>
    <property type="match status" value="1"/>
</dbReference>
<evidence type="ECO:0000313" key="9">
    <source>
        <dbReference type="Proteomes" id="UP001148018"/>
    </source>
</evidence>
<dbReference type="EMBL" id="JANIIK010000035">
    <property type="protein sequence ID" value="KAJ3613606.1"/>
    <property type="molecule type" value="Genomic_DNA"/>
</dbReference>
<dbReference type="InterPro" id="IPR008967">
    <property type="entry name" value="p53-like_TF_DNA-bd_sf"/>
</dbReference>
<feature type="region of interest" description="Disordered" evidence="6">
    <location>
        <begin position="2049"/>
        <end position="2075"/>
    </location>
</feature>
<feature type="compositionally biased region" description="Basic and acidic residues" evidence="6">
    <location>
        <begin position="859"/>
        <end position="871"/>
    </location>
</feature>
<evidence type="ECO:0000256" key="6">
    <source>
        <dbReference type="SAM" id="MobiDB-lite"/>
    </source>
</evidence>
<feature type="compositionally biased region" description="Acidic residues" evidence="6">
    <location>
        <begin position="1935"/>
        <end position="1945"/>
    </location>
</feature>
<feature type="region of interest" description="Disordered" evidence="6">
    <location>
        <begin position="1028"/>
        <end position="1090"/>
    </location>
</feature>
<feature type="compositionally biased region" description="Basic residues" evidence="6">
    <location>
        <begin position="1310"/>
        <end position="1328"/>
    </location>
</feature>
<keyword evidence="3" id="KW-0804">Transcription</keyword>
<evidence type="ECO:0000256" key="4">
    <source>
        <dbReference type="ARBA" id="ARBA00023242"/>
    </source>
</evidence>
<dbReference type="InterPro" id="IPR032060">
    <property type="entry name" value="MGA_dom"/>
</dbReference>
<dbReference type="InterPro" id="IPR001699">
    <property type="entry name" value="TF_T-box"/>
</dbReference>
<dbReference type="Pfam" id="PF00907">
    <property type="entry name" value="T-box"/>
    <property type="match status" value="1"/>
</dbReference>
<feature type="region of interest" description="Disordered" evidence="6">
    <location>
        <begin position="2168"/>
        <end position="2188"/>
    </location>
</feature>
<dbReference type="GO" id="GO:0000785">
    <property type="term" value="C:chromatin"/>
    <property type="evidence" value="ECO:0007669"/>
    <property type="project" value="TreeGrafter"/>
</dbReference>
<dbReference type="Gene3D" id="2.60.40.820">
    <property type="entry name" value="Transcription factor, T-box"/>
    <property type="match status" value="1"/>
</dbReference>
<dbReference type="PANTHER" id="PTHR11267">
    <property type="entry name" value="T-BOX PROTEIN-RELATED"/>
    <property type="match status" value="1"/>
</dbReference>
<feature type="region of interest" description="Disordered" evidence="6">
    <location>
        <begin position="567"/>
        <end position="595"/>
    </location>
</feature>
<feature type="region of interest" description="Disordered" evidence="6">
    <location>
        <begin position="817"/>
        <end position="871"/>
    </location>
</feature>
<keyword evidence="9" id="KW-1185">Reference proteome</keyword>
<feature type="non-terminal residue" evidence="8">
    <location>
        <position position="1"/>
    </location>
</feature>
<dbReference type="GO" id="GO:0001708">
    <property type="term" value="P:cell fate specification"/>
    <property type="evidence" value="ECO:0007669"/>
    <property type="project" value="TreeGrafter"/>
</dbReference>
<evidence type="ECO:0000256" key="1">
    <source>
        <dbReference type="ARBA" id="ARBA00023015"/>
    </source>
</evidence>
<feature type="region of interest" description="Disordered" evidence="6">
    <location>
        <begin position="938"/>
        <end position="961"/>
    </location>
</feature>
<dbReference type="GO" id="GO:0045893">
    <property type="term" value="P:positive regulation of DNA-templated transcription"/>
    <property type="evidence" value="ECO:0007669"/>
    <property type="project" value="InterPro"/>
</dbReference>
<feature type="compositionally biased region" description="Polar residues" evidence="6">
    <location>
        <begin position="1285"/>
        <end position="1303"/>
    </location>
</feature>
<feature type="region of interest" description="Disordered" evidence="6">
    <location>
        <begin position="747"/>
        <end position="768"/>
    </location>
</feature>
<feature type="region of interest" description="Disordered" evidence="6">
    <location>
        <begin position="265"/>
        <end position="292"/>
    </location>
</feature>
<feature type="region of interest" description="Disordered" evidence="6">
    <location>
        <begin position="1248"/>
        <end position="1355"/>
    </location>
</feature>